<dbReference type="SMART" id="SM00060">
    <property type="entry name" value="FN3"/>
    <property type="match status" value="1"/>
</dbReference>
<dbReference type="CDD" id="cd00063">
    <property type="entry name" value="FN3"/>
    <property type="match status" value="1"/>
</dbReference>
<evidence type="ECO:0000256" key="3">
    <source>
        <dbReference type="SAM" id="SignalP"/>
    </source>
</evidence>
<dbReference type="SUPFAM" id="SSF49265">
    <property type="entry name" value="Fibronectin type III"/>
    <property type="match status" value="2"/>
</dbReference>
<keyword evidence="6" id="KW-1185">Reference proteome</keyword>
<dbReference type="PANTHER" id="PTHR48483">
    <property type="entry name" value="INTERLEUKIN-27 SUBUNIT BETA"/>
    <property type="match status" value="1"/>
</dbReference>
<dbReference type="Proteomes" id="UP000694523">
    <property type="component" value="Unplaced"/>
</dbReference>
<reference evidence="5" key="1">
    <citation type="submission" date="2025-08" db="UniProtKB">
        <authorList>
            <consortium name="Ensembl"/>
        </authorList>
    </citation>
    <scope>IDENTIFICATION</scope>
</reference>
<dbReference type="PANTHER" id="PTHR48483:SF1">
    <property type="entry name" value="INTERLEUKIN-12 RECEPTOR SUBUNIT BETA-1-RELATED"/>
    <property type="match status" value="1"/>
</dbReference>
<keyword evidence="2" id="KW-1133">Transmembrane helix</keyword>
<dbReference type="Pfam" id="PF00041">
    <property type="entry name" value="fn3"/>
    <property type="match status" value="1"/>
</dbReference>
<feature type="chain" id="PRO_5034109312" description="Fibronectin type-III domain-containing protein" evidence="3">
    <location>
        <begin position="25"/>
        <end position="644"/>
    </location>
</feature>
<feature type="transmembrane region" description="Helical" evidence="2">
    <location>
        <begin position="495"/>
        <end position="518"/>
    </location>
</feature>
<name>A0A8C6TKI9_9GOBI</name>
<feature type="compositionally biased region" description="Basic and acidic residues" evidence="1">
    <location>
        <begin position="560"/>
        <end position="569"/>
    </location>
</feature>
<dbReference type="InterPro" id="IPR036116">
    <property type="entry name" value="FN3_sf"/>
</dbReference>
<dbReference type="AlphaFoldDB" id="A0A8C6TKI9"/>
<evidence type="ECO:0000256" key="2">
    <source>
        <dbReference type="SAM" id="Phobius"/>
    </source>
</evidence>
<accession>A0A8C6TKI9</accession>
<protein>
    <recommendedName>
        <fullName evidence="4">Fibronectin type-III domain-containing protein</fullName>
    </recommendedName>
</protein>
<keyword evidence="3" id="KW-0732">Signal</keyword>
<evidence type="ECO:0000256" key="1">
    <source>
        <dbReference type="SAM" id="MobiDB-lite"/>
    </source>
</evidence>
<reference evidence="5" key="2">
    <citation type="submission" date="2025-09" db="UniProtKB">
        <authorList>
            <consortium name="Ensembl"/>
        </authorList>
    </citation>
    <scope>IDENTIFICATION</scope>
</reference>
<feature type="compositionally biased region" description="Basic and acidic residues" evidence="1">
    <location>
        <begin position="606"/>
        <end position="615"/>
    </location>
</feature>
<organism evidence="5 6">
    <name type="scientific">Neogobius melanostomus</name>
    <name type="common">round goby</name>
    <dbReference type="NCBI Taxonomy" id="47308"/>
    <lineage>
        <taxon>Eukaryota</taxon>
        <taxon>Metazoa</taxon>
        <taxon>Chordata</taxon>
        <taxon>Craniata</taxon>
        <taxon>Vertebrata</taxon>
        <taxon>Euteleostomi</taxon>
        <taxon>Actinopterygii</taxon>
        <taxon>Neopterygii</taxon>
        <taxon>Teleostei</taxon>
        <taxon>Neoteleostei</taxon>
        <taxon>Acanthomorphata</taxon>
        <taxon>Gobiaria</taxon>
        <taxon>Gobiiformes</taxon>
        <taxon>Gobioidei</taxon>
        <taxon>Gobiidae</taxon>
        <taxon>Benthophilinae</taxon>
        <taxon>Neogobiini</taxon>
        <taxon>Neogobius</taxon>
    </lineage>
</organism>
<evidence type="ECO:0000313" key="6">
    <source>
        <dbReference type="Proteomes" id="UP000694523"/>
    </source>
</evidence>
<feature type="signal peptide" evidence="3">
    <location>
        <begin position="1"/>
        <end position="24"/>
    </location>
</feature>
<dbReference type="InterPro" id="IPR013783">
    <property type="entry name" value="Ig-like_fold"/>
</dbReference>
<dbReference type="Ensembl" id="ENSNMLT00000025626.1">
    <property type="protein sequence ID" value="ENSNMLP00000022887.1"/>
    <property type="gene ID" value="ENSNMLG00000014762.1"/>
</dbReference>
<dbReference type="InterPro" id="IPR053073">
    <property type="entry name" value="IL11/IL27_subunit_beta"/>
</dbReference>
<feature type="compositionally biased region" description="Basic and acidic residues" evidence="1">
    <location>
        <begin position="577"/>
        <end position="587"/>
    </location>
</feature>
<keyword evidence="2" id="KW-0472">Membrane</keyword>
<dbReference type="Gene3D" id="2.60.40.10">
    <property type="entry name" value="Immunoglobulins"/>
    <property type="match status" value="3"/>
</dbReference>
<dbReference type="PROSITE" id="PS50853">
    <property type="entry name" value="FN3"/>
    <property type="match status" value="1"/>
</dbReference>
<dbReference type="InterPro" id="IPR003961">
    <property type="entry name" value="FN3_dom"/>
</dbReference>
<feature type="region of interest" description="Disordered" evidence="1">
    <location>
        <begin position="560"/>
        <end position="621"/>
    </location>
</feature>
<feature type="domain" description="Fibronectin type-III" evidence="4">
    <location>
        <begin position="401"/>
        <end position="493"/>
    </location>
</feature>
<evidence type="ECO:0000313" key="5">
    <source>
        <dbReference type="Ensembl" id="ENSNMLP00000022887.1"/>
    </source>
</evidence>
<sequence length="644" mass="73738">MEQMEPHLSLQGFITALLFLTAAGKDCDGLSAPQCFRRTSEETMYICEWSSPYKGWNHSIHFRPARPPKRPYKFPAKETEWIEIKEESLDRTIAVDIWVEAIRPNGTSHCVSENITVTLEDIIKYEKPWNVTVLWSQKNLTLEWRAPETRLAAVEIRHRENATQTWNILQRKTTDPKKYSLTLVNLEKSSVQQLQMRQQYTGNNKTNNALWSEWSAILTAPIKFVKISKRIFKNETRRVTLRWMPVPSSDGEAVSYQVETHSLKGCRCRRHKHQSNNSNTSKTSYITFVSYSAVNIFVKAMNNASSSPPASFHVPPENPPDLKVCNKTALSQKPLTVCSEWYELRDGRVKKDAVILASKKQNITDELKEFLPYVYFEHQCKPLKKKEMCLYYEKQGKPVSFPPDFVTSAESPTSATLSWGPIPTVEQQGFITHYSLCIATERQPDCRNISKSLKSYTIEKLTPGTKYNISLKGVTVAGEGPPARITINTQPERPYSVWLSFGLLIGFFILSIMCTFVFTRIKHKVLPPVPIPVIPEFLAYRAEVQDLLERKEEEYVVTRVQLHPERRPSDNSTKSRHLSETPDKGSLDLEEEEEIGDQSSNTQCEESDRSPKDSTEEPTDLVQNEIALLIYRNGLVFDVNMDSS</sequence>
<proteinExistence type="predicted"/>
<keyword evidence="2" id="KW-0812">Transmembrane</keyword>
<evidence type="ECO:0000259" key="4">
    <source>
        <dbReference type="PROSITE" id="PS50853"/>
    </source>
</evidence>